<evidence type="ECO:0000256" key="1">
    <source>
        <dbReference type="SAM" id="MobiDB-lite"/>
    </source>
</evidence>
<feature type="compositionally biased region" description="Polar residues" evidence="1">
    <location>
        <begin position="122"/>
        <end position="136"/>
    </location>
</feature>
<organism evidence="2 3">
    <name type="scientific">Passalora fulva</name>
    <name type="common">Tomato leaf mold</name>
    <name type="synonym">Cladosporium fulvum</name>
    <dbReference type="NCBI Taxonomy" id="5499"/>
    <lineage>
        <taxon>Eukaryota</taxon>
        <taxon>Fungi</taxon>
        <taxon>Dikarya</taxon>
        <taxon>Ascomycota</taxon>
        <taxon>Pezizomycotina</taxon>
        <taxon>Dothideomycetes</taxon>
        <taxon>Dothideomycetidae</taxon>
        <taxon>Mycosphaerellales</taxon>
        <taxon>Mycosphaerellaceae</taxon>
        <taxon>Fulvia</taxon>
    </lineage>
</organism>
<evidence type="ECO:0000313" key="2">
    <source>
        <dbReference type="EMBL" id="UJO21227.1"/>
    </source>
</evidence>
<protein>
    <submittedName>
        <fullName evidence="2">Uncharacterized protein</fullName>
    </submittedName>
</protein>
<dbReference type="RefSeq" id="XP_047765593.1">
    <property type="nucleotide sequence ID" value="XM_047910364.1"/>
</dbReference>
<reference evidence="2" key="1">
    <citation type="submission" date="2021-12" db="EMBL/GenBank/DDBJ databases">
        <authorList>
            <person name="Zaccaron A."/>
            <person name="Stergiopoulos I."/>
        </authorList>
    </citation>
    <scope>NUCLEOTIDE SEQUENCE</scope>
    <source>
        <strain evidence="2">Race5_Kim</strain>
    </source>
</reference>
<reference evidence="2" key="2">
    <citation type="journal article" date="2022" name="Microb. Genom.">
        <title>A chromosome-scale genome assembly of the tomato pathogen Cladosporium fulvum reveals a compartmentalized genome architecture and the presence of a dispensable chromosome.</title>
        <authorList>
            <person name="Zaccaron A.Z."/>
            <person name="Chen L.H."/>
            <person name="Samaras A."/>
            <person name="Stergiopoulos I."/>
        </authorList>
    </citation>
    <scope>NUCLEOTIDE SEQUENCE</scope>
    <source>
        <strain evidence="2">Race5_Kim</strain>
    </source>
</reference>
<feature type="compositionally biased region" description="Low complexity" evidence="1">
    <location>
        <begin position="57"/>
        <end position="99"/>
    </location>
</feature>
<evidence type="ECO:0000313" key="3">
    <source>
        <dbReference type="Proteomes" id="UP000756132"/>
    </source>
</evidence>
<keyword evidence="3" id="KW-1185">Reference proteome</keyword>
<feature type="compositionally biased region" description="Low complexity" evidence="1">
    <location>
        <begin position="293"/>
        <end position="316"/>
    </location>
</feature>
<feature type="region of interest" description="Disordered" evidence="1">
    <location>
        <begin position="292"/>
        <end position="347"/>
    </location>
</feature>
<dbReference type="AlphaFoldDB" id="A0A9Q8PF21"/>
<dbReference type="Proteomes" id="UP000756132">
    <property type="component" value="Chromosome 8"/>
</dbReference>
<accession>A0A9Q8PF21</accession>
<feature type="compositionally biased region" description="Low complexity" evidence="1">
    <location>
        <begin position="36"/>
        <end position="46"/>
    </location>
</feature>
<name>A0A9Q8PF21_PASFU</name>
<feature type="compositionally biased region" description="Polar residues" evidence="1">
    <location>
        <begin position="1"/>
        <end position="31"/>
    </location>
</feature>
<gene>
    <name evidence="2" type="ORF">CLAFUR5_11216</name>
</gene>
<dbReference type="GeneID" id="71991094"/>
<proteinExistence type="predicted"/>
<feature type="region of interest" description="Disordered" evidence="1">
    <location>
        <begin position="1"/>
        <end position="136"/>
    </location>
</feature>
<dbReference type="EMBL" id="CP090170">
    <property type="protein sequence ID" value="UJO21227.1"/>
    <property type="molecule type" value="Genomic_DNA"/>
</dbReference>
<dbReference type="KEGG" id="ffu:CLAFUR5_11216"/>
<sequence length="464" mass="46986">MSTISAIETAQMSSGLPQVTSGLSNSQTFGTGASDGQPGPGSSNTTPGPPVLSPGNSTPDSTDSQTTGQDTVDSMSTTSTVVSSQSPSRPSSGLLPSTSIGTGHAIGTPPITNGPSALGSPTMRSSTAPPSTTFPAQLPFCSTSGGGSACGENNGTTCADANGQAHSLECDVIPTSGVAILLDSRVDIWMQSFRDRTDSCDVVEGCTAIVYMSEASTCTFFASVDETGYFEGAQFAAVQEGLGIPSATISYNPLSTTGIGMEDLASSTFASTWLFEITAGLGASKTTSLQTFTASTGSPGSVSGPSPGVPSAPGSSQYDSSFGDDSGIPEQYQSDSEPDLWPSMGTWPLDSGTDDSLSWLTRSLTTTNASPPNYSPTTWTNTIQTSQTTLATSPSPDSSATVSTRTSFSTSFSGTLSSVAASSASQAHLIVTITQFPSQCPLGTKTVYTTETVTSCPVGMPCVS</sequence>